<proteinExistence type="predicted"/>
<name>A0ACC0VGS9_9STRA</name>
<gene>
    <name evidence="1" type="ORF">PsorP6_013749</name>
</gene>
<protein>
    <submittedName>
        <fullName evidence="1">Uncharacterized protein</fullName>
    </submittedName>
</protein>
<evidence type="ECO:0000313" key="1">
    <source>
        <dbReference type="EMBL" id="KAI9905695.1"/>
    </source>
</evidence>
<comment type="caution">
    <text evidence="1">The sequence shown here is derived from an EMBL/GenBank/DDBJ whole genome shotgun (WGS) entry which is preliminary data.</text>
</comment>
<accession>A0ACC0VGS9</accession>
<dbReference type="EMBL" id="CM047588">
    <property type="protein sequence ID" value="KAI9905695.1"/>
    <property type="molecule type" value="Genomic_DNA"/>
</dbReference>
<evidence type="ECO:0000313" key="2">
    <source>
        <dbReference type="Proteomes" id="UP001163321"/>
    </source>
</evidence>
<sequence>MMGKLLRKEIRRKPIPDKPKDIVIVEIDELFTYYKKDHTSVCQDLGSIEDHKEFIRAVNDASDEYQDFQEKYVQNQLQGRHAESQLGQLGTKEQLP</sequence>
<dbReference type="Proteomes" id="UP001163321">
    <property type="component" value="Chromosome 9"/>
</dbReference>
<organism evidence="1 2">
    <name type="scientific">Peronosclerospora sorghi</name>
    <dbReference type="NCBI Taxonomy" id="230839"/>
    <lineage>
        <taxon>Eukaryota</taxon>
        <taxon>Sar</taxon>
        <taxon>Stramenopiles</taxon>
        <taxon>Oomycota</taxon>
        <taxon>Peronosporomycetes</taxon>
        <taxon>Peronosporales</taxon>
        <taxon>Peronosporaceae</taxon>
        <taxon>Peronosclerospora</taxon>
    </lineage>
</organism>
<reference evidence="1 2" key="1">
    <citation type="journal article" date="2022" name="bioRxiv">
        <title>The genome of the oomycete Peronosclerospora sorghi, a cosmopolitan pathogen of maize and sorghum, is inflated with dispersed pseudogenes.</title>
        <authorList>
            <person name="Fletcher K."/>
            <person name="Martin F."/>
            <person name="Isakeit T."/>
            <person name="Cavanaugh K."/>
            <person name="Magill C."/>
            <person name="Michelmore R."/>
        </authorList>
    </citation>
    <scope>NUCLEOTIDE SEQUENCE [LARGE SCALE GENOMIC DNA]</scope>
    <source>
        <strain evidence="1">P6</strain>
    </source>
</reference>
<keyword evidence="2" id="KW-1185">Reference proteome</keyword>